<comment type="caution">
    <text evidence="4">The sequence shown here is derived from an EMBL/GenBank/DDBJ whole genome shotgun (WGS) entry which is preliminary data.</text>
</comment>
<evidence type="ECO:0000313" key="5">
    <source>
        <dbReference type="Proteomes" id="UP000034287"/>
    </source>
</evidence>
<dbReference type="STRING" id="1432562.WN59_13110"/>
<dbReference type="PANTHER" id="PTHR43479">
    <property type="entry name" value="ACREF/ENVCD OPERON REPRESSOR-RELATED"/>
    <property type="match status" value="1"/>
</dbReference>
<dbReference type="RefSeq" id="WP_046580823.1">
    <property type="nucleotide sequence ID" value="NZ_LAYZ01000026.1"/>
</dbReference>
<evidence type="ECO:0000256" key="1">
    <source>
        <dbReference type="ARBA" id="ARBA00023125"/>
    </source>
</evidence>
<dbReference type="InterPro" id="IPR009057">
    <property type="entry name" value="Homeodomain-like_sf"/>
</dbReference>
<dbReference type="Pfam" id="PF00440">
    <property type="entry name" value="TetR_N"/>
    <property type="match status" value="1"/>
</dbReference>
<dbReference type="Pfam" id="PF14278">
    <property type="entry name" value="TetR_C_8"/>
    <property type="match status" value="1"/>
</dbReference>
<feature type="domain" description="HTH tetR-type" evidence="3">
    <location>
        <begin position="9"/>
        <end position="69"/>
    </location>
</feature>
<feature type="DNA-binding region" description="H-T-H motif" evidence="2">
    <location>
        <begin position="32"/>
        <end position="51"/>
    </location>
</feature>
<dbReference type="Gene3D" id="1.10.357.10">
    <property type="entry name" value="Tetracycline Repressor, domain 2"/>
    <property type="match status" value="1"/>
</dbReference>
<dbReference type="EMBL" id="LAYZ01000026">
    <property type="protein sequence ID" value="KKK32972.1"/>
    <property type="molecule type" value="Genomic_DNA"/>
</dbReference>
<dbReference type="GO" id="GO:0003677">
    <property type="term" value="F:DNA binding"/>
    <property type="evidence" value="ECO:0007669"/>
    <property type="project" value="UniProtKB-UniRule"/>
</dbReference>
<keyword evidence="5" id="KW-1185">Reference proteome</keyword>
<dbReference type="AlphaFoldDB" id="A0A0M2SJE3"/>
<sequence>MKQTDRRVAKSIDAIKGAFTGLLEQQSFEDISVMEITRCANVARKTFYLHYTDKYDLLDSLIDEHIEALKYRSELGKGLEHSESEFLWFEYIEKHFIFFSNMLGEGSTEYFRNRFLQFLLDDTRVEMEDLIKGERDREVAVRFFSYGVLGIMEWWLASDQPEDARTIARRTGLLYHMIVPGRN</sequence>
<dbReference type="PATRIC" id="fig|1432562.3.peg.2632"/>
<reference evidence="4 5" key="1">
    <citation type="submission" date="2015-04" db="EMBL/GenBank/DDBJ databases">
        <title>Taxonomic description and genome sequence of Salinicoccus sediminis sp. nov., a novel hyper halotolerant bacterium isolated from marine sediment.</title>
        <authorList>
            <person name="Mathan Kumar R."/>
            <person name="Kaur G."/>
            <person name="Kumar N."/>
            <person name="Kumar A."/>
            <person name="Singh N.K."/>
            <person name="Kaur N."/>
            <person name="Mayilraj S."/>
        </authorList>
    </citation>
    <scope>NUCLEOTIDE SEQUENCE [LARGE SCALE GENOMIC DNA]</scope>
    <source>
        <strain evidence="4 5">SV-16</strain>
    </source>
</reference>
<dbReference type="Proteomes" id="UP000034287">
    <property type="component" value="Unassembled WGS sequence"/>
</dbReference>
<dbReference type="InterPro" id="IPR001647">
    <property type="entry name" value="HTH_TetR"/>
</dbReference>
<accession>A0A0M2SJE3</accession>
<name>A0A0M2SJE3_9STAP</name>
<dbReference type="PANTHER" id="PTHR43479:SF7">
    <property type="entry name" value="TETR-FAMILY TRANSCRIPTIONAL REGULATOR"/>
    <property type="match status" value="1"/>
</dbReference>
<dbReference type="OrthoDB" id="9810250at2"/>
<organism evidence="4 5">
    <name type="scientific">Salinicoccus sediminis</name>
    <dbReference type="NCBI Taxonomy" id="1432562"/>
    <lineage>
        <taxon>Bacteria</taxon>
        <taxon>Bacillati</taxon>
        <taxon>Bacillota</taxon>
        <taxon>Bacilli</taxon>
        <taxon>Bacillales</taxon>
        <taxon>Staphylococcaceae</taxon>
        <taxon>Salinicoccus</taxon>
    </lineage>
</organism>
<dbReference type="SUPFAM" id="SSF46689">
    <property type="entry name" value="Homeodomain-like"/>
    <property type="match status" value="1"/>
</dbReference>
<dbReference type="InterPro" id="IPR039532">
    <property type="entry name" value="TetR_C_Firmicutes"/>
</dbReference>
<evidence type="ECO:0000256" key="2">
    <source>
        <dbReference type="PROSITE-ProRule" id="PRU00335"/>
    </source>
</evidence>
<dbReference type="PROSITE" id="PS50977">
    <property type="entry name" value="HTH_TETR_2"/>
    <property type="match status" value="1"/>
</dbReference>
<dbReference type="InterPro" id="IPR050624">
    <property type="entry name" value="HTH-type_Tx_Regulator"/>
</dbReference>
<gene>
    <name evidence="4" type="ORF">WN59_13110</name>
</gene>
<proteinExistence type="predicted"/>
<keyword evidence="1 2" id="KW-0238">DNA-binding</keyword>
<protein>
    <recommendedName>
        <fullName evidence="3">HTH tetR-type domain-containing protein</fullName>
    </recommendedName>
</protein>
<evidence type="ECO:0000259" key="3">
    <source>
        <dbReference type="PROSITE" id="PS50977"/>
    </source>
</evidence>
<evidence type="ECO:0000313" key="4">
    <source>
        <dbReference type="EMBL" id="KKK32972.1"/>
    </source>
</evidence>